<dbReference type="SUPFAM" id="SSF57850">
    <property type="entry name" value="RING/U-box"/>
    <property type="match status" value="1"/>
</dbReference>
<evidence type="ECO:0000259" key="6">
    <source>
        <dbReference type="PROSITE" id="PS51698"/>
    </source>
</evidence>
<dbReference type="InterPro" id="IPR003613">
    <property type="entry name" value="Ubox_domain"/>
</dbReference>
<dbReference type="EMBL" id="KD211942">
    <property type="protein sequence ID" value="EMS52102.1"/>
    <property type="molecule type" value="Genomic_DNA"/>
</dbReference>
<organism evidence="7">
    <name type="scientific">Triticum urartu</name>
    <name type="common">Red wild einkorn</name>
    <name type="synonym">Crithodium urartu</name>
    <dbReference type="NCBI Taxonomy" id="4572"/>
    <lineage>
        <taxon>Eukaryota</taxon>
        <taxon>Viridiplantae</taxon>
        <taxon>Streptophyta</taxon>
        <taxon>Embryophyta</taxon>
        <taxon>Tracheophyta</taxon>
        <taxon>Spermatophyta</taxon>
        <taxon>Magnoliopsida</taxon>
        <taxon>Liliopsida</taxon>
        <taxon>Poales</taxon>
        <taxon>Poaceae</taxon>
        <taxon>BOP clade</taxon>
        <taxon>Pooideae</taxon>
        <taxon>Triticodae</taxon>
        <taxon>Triticeae</taxon>
        <taxon>Triticinae</taxon>
        <taxon>Triticum</taxon>
    </lineage>
</organism>
<dbReference type="eggNOG" id="KOG4642">
    <property type="taxonomic scope" value="Eukaryota"/>
</dbReference>
<dbReference type="InterPro" id="IPR045202">
    <property type="entry name" value="CHIP_RING-Ubox"/>
</dbReference>
<dbReference type="PROSITE" id="PS51698">
    <property type="entry name" value="U_BOX"/>
    <property type="match status" value="1"/>
</dbReference>
<dbReference type="GO" id="GO:0043161">
    <property type="term" value="P:proteasome-mediated ubiquitin-dependent protein catabolic process"/>
    <property type="evidence" value="ECO:0007669"/>
    <property type="project" value="TreeGrafter"/>
</dbReference>
<dbReference type="SUPFAM" id="SSF48452">
    <property type="entry name" value="TPR-like"/>
    <property type="match status" value="1"/>
</dbReference>
<dbReference type="UniPathway" id="UPA00143"/>
<accession>M7YWV2</accession>
<evidence type="ECO:0000313" key="7">
    <source>
        <dbReference type="EMBL" id="EMS52102.1"/>
    </source>
</evidence>
<dbReference type="GO" id="GO:0005737">
    <property type="term" value="C:cytoplasm"/>
    <property type="evidence" value="ECO:0007669"/>
    <property type="project" value="TreeGrafter"/>
</dbReference>
<evidence type="ECO:0000256" key="5">
    <source>
        <dbReference type="ARBA" id="ARBA00044543"/>
    </source>
</evidence>
<dbReference type="InterPro" id="IPR013083">
    <property type="entry name" value="Znf_RING/FYVE/PHD"/>
</dbReference>
<dbReference type="GO" id="GO:0061630">
    <property type="term" value="F:ubiquitin protein ligase activity"/>
    <property type="evidence" value="ECO:0007669"/>
    <property type="project" value="TreeGrafter"/>
</dbReference>
<evidence type="ECO:0000256" key="4">
    <source>
        <dbReference type="ARBA" id="ARBA00044534"/>
    </source>
</evidence>
<keyword evidence="3" id="KW-0802">TPR repeat</keyword>
<dbReference type="PANTHER" id="PTHR46803:SF4">
    <property type="entry name" value="U-BOX DOMAIN-CONTAINING PROTEIN"/>
    <property type="match status" value="1"/>
</dbReference>
<keyword evidence="2" id="KW-0808">Transferase</keyword>
<evidence type="ECO:0000256" key="1">
    <source>
        <dbReference type="ARBA" id="ARBA00004906"/>
    </source>
</evidence>
<dbReference type="GO" id="GO:0045862">
    <property type="term" value="P:positive regulation of proteolysis"/>
    <property type="evidence" value="ECO:0007669"/>
    <property type="project" value="TreeGrafter"/>
</dbReference>
<dbReference type="OMA" id="KDIAHRQ"/>
<dbReference type="STRING" id="4572.M7YWV2"/>
<dbReference type="SMART" id="SM00504">
    <property type="entry name" value="Ubox"/>
    <property type="match status" value="1"/>
</dbReference>
<dbReference type="GO" id="GO:0000209">
    <property type="term" value="P:protein polyubiquitination"/>
    <property type="evidence" value="ECO:0007669"/>
    <property type="project" value="TreeGrafter"/>
</dbReference>
<proteinExistence type="predicted"/>
<sequence length="301" mass="34538">MPEQQELGLLDPKQKRISLCLQCCANRWLRRKPIAMPNASWRIVSKRLVVEGRRPSKTQPAIALCPGVAVYWVNRGLCHFRRKDWARVEEDSRMALALDDASVKGHYLLGCALLEKEDCALPVKEFEKALDLLKSSNSRDKMAEDIWQVLAKAKYQHWEKHSTQRVWKMQSLREACENALQEHHFLSGTLSEDSEGTTNEYPEQCKLLSEVFTNAILADTPGDVPDYLCCQITFEIFRDPVITPSGVTYERAILLEHLHKVGNFDPVTREPLKEHQLVPNLAIKEAVQAYLKEHSWAYKSN</sequence>
<name>M7YWV2_TRIUA</name>
<dbReference type="InterPro" id="IPR011990">
    <property type="entry name" value="TPR-like_helical_dom_sf"/>
</dbReference>
<reference evidence="7" key="1">
    <citation type="journal article" date="2013" name="Nature">
        <title>Draft genome of the wheat A-genome progenitor Triticum urartu.</title>
        <authorList>
            <person name="Ling H.Q."/>
            <person name="Zhao S."/>
            <person name="Liu D."/>
            <person name="Wang J."/>
            <person name="Sun H."/>
            <person name="Zhang C."/>
            <person name="Fan H."/>
            <person name="Li D."/>
            <person name="Dong L."/>
            <person name="Tao Y."/>
            <person name="Gao C."/>
            <person name="Wu H."/>
            <person name="Li Y."/>
            <person name="Cui Y."/>
            <person name="Guo X."/>
            <person name="Zheng S."/>
            <person name="Wang B."/>
            <person name="Yu K."/>
            <person name="Liang Q."/>
            <person name="Yang W."/>
            <person name="Lou X."/>
            <person name="Chen J."/>
            <person name="Feng M."/>
            <person name="Jian J."/>
            <person name="Zhang X."/>
            <person name="Luo G."/>
            <person name="Jiang Y."/>
            <person name="Liu J."/>
            <person name="Wang Z."/>
            <person name="Sha Y."/>
            <person name="Zhang B."/>
            <person name="Wu H."/>
            <person name="Tang D."/>
            <person name="Shen Q."/>
            <person name="Xue P."/>
            <person name="Zou S."/>
            <person name="Wang X."/>
            <person name="Liu X."/>
            <person name="Wang F."/>
            <person name="Yang Y."/>
            <person name="An X."/>
            <person name="Dong Z."/>
            <person name="Zhang K."/>
            <person name="Zhang X."/>
            <person name="Luo M.C."/>
            <person name="Dvorak J."/>
            <person name="Tong Y."/>
            <person name="Wang J."/>
            <person name="Yang H."/>
            <person name="Li Z."/>
            <person name="Wang D."/>
            <person name="Zhang A."/>
            <person name="Wang J."/>
        </authorList>
    </citation>
    <scope>NUCLEOTIDE SEQUENCE</scope>
</reference>
<protein>
    <recommendedName>
        <fullName evidence="4">E3 ubiquitin-protein ligase CHIP</fullName>
    </recommendedName>
    <alternativeName>
        <fullName evidence="5">RING-type E3 ubiquitin transferase CHIP</fullName>
    </alternativeName>
</protein>
<dbReference type="CDD" id="cd16654">
    <property type="entry name" value="RING-Ubox_CHIP"/>
    <property type="match status" value="1"/>
</dbReference>
<gene>
    <name evidence="7" type="ORF">TRIUR3_01076</name>
</gene>
<feature type="domain" description="U-box" evidence="6">
    <location>
        <begin position="223"/>
        <end position="297"/>
    </location>
</feature>
<evidence type="ECO:0000256" key="2">
    <source>
        <dbReference type="ARBA" id="ARBA00022679"/>
    </source>
</evidence>
<dbReference type="Pfam" id="PF04564">
    <property type="entry name" value="U-box"/>
    <property type="match status" value="1"/>
</dbReference>
<dbReference type="AlphaFoldDB" id="M7YWV2"/>
<evidence type="ECO:0000256" key="3">
    <source>
        <dbReference type="ARBA" id="ARBA00022803"/>
    </source>
</evidence>
<dbReference type="GO" id="GO:0006515">
    <property type="term" value="P:protein quality control for misfolded or incompletely synthesized proteins"/>
    <property type="evidence" value="ECO:0007669"/>
    <property type="project" value="TreeGrafter"/>
</dbReference>
<dbReference type="Gene3D" id="3.30.40.10">
    <property type="entry name" value="Zinc/RING finger domain, C3HC4 (zinc finger)"/>
    <property type="match status" value="1"/>
</dbReference>
<comment type="pathway">
    <text evidence="1">Protein modification; protein ubiquitination.</text>
</comment>
<dbReference type="PANTHER" id="PTHR46803">
    <property type="entry name" value="E3 UBIQUITIN-PROTEIN LIGASE CHIP"/>
    <property type="match status" value="1"/>
</dbReference>
<dbReference type="Gene3D" id="1.25.40.10">
    <property type="entry name" value="Tetratricopeptide repeat domain"/>
    <property type="match status" value="1"/>
</dbReference>
<dbReference type="GO" id="GO:0051087">
    <property type="term" value="F:protein-folding chaperone binding"/>
    <property type="evidence" value="ECO:0007669"/>
    <property type="project" value="TreeGrafter"/>
</dbReference>
<dbReference type="GO" id="GO:0071218">
    <property type="term" value="P:cellular response to misfolded protein"/>
    <property type="evidence" value="ECO:0007669"/>
    <property type="project" value="TreeGrafter"/>
</dbReference>